<feature type="transmembrane region" description="Helical" evidence="1">
    <location>
        <begin position="25"/>
        <end position="44"/>
    </location>
</feature>
<proteinExistence type="predicted"/>
<keyword evidence="1" id="KW-0812">Transmembrane</keyword>
<accession>A0ABN6WUT9</accession>
<keyword evidence="1" id="KW-1133">Transmembrane helix</keyword>
<dbReference type="Pfam" id="PF05940">
    <property type="entry name" value="NnrS"/>
    <property type="match status" value="1"/>
</dbReference>
<keyword evidence="3" id="KW-1185">Reference proteome</keyword>
<feature type="transmembrane region" description="Helical" evidence="1">
    <location>
        <begin position="56"/>
        <end position="76"/>
    </location>
</feature>
<dbReference type="InterPro" id="IPR010266">
    <property type="entry name" value="NnrS"/>
</dbReference>
<feature type="transmembrane region" description="Helical" evidence="1">
    <location>
        <begin position="152"/>
        <end position="174"/>
    </location>
</feature>
<feature type="transmembrane region" description="Helical" evidence="1">
    <location>
        <begin position="371"/>
        <end position="391"/>
    </location>
</feature>
<feature type="transmembrane region" description="Helical" evidence="1">
    <location>
        <begin position="346"/>
        <end position="364"/>
    </location>
</feature>
<feature type="transmembrane region" description="Helical" evidence="1">
    <location>
        <begin position="186"/>
        <end position="204"/>
    </location>
</feature>
<feature type="transmembrane region" description="Helical" evidence="1">
    <location>
        <begin position="225"/>
        <end position="252"/>
    </location>
</feature>
<dbReference type="Proteomes" id="UP001321445">
    <property type="component" value="Chromosome"/>
</dbReference>
<evidence type="ECO:0000256" key="1">
    <source>
        <dbReference type="SAM" id="Phobius"/>
    </source>
</evidence>
<evidence type="ECO:0008006" key="4">
    <source>
        <dbReference type="Google" id="ProtNLM"/>
    </source>
</evidence>
<feature type="transmembrane region" description="Helical" evidence="1">
    <location>
        <begin position="305"/>
        <end position="326"/>
    </location>
</feature>
<feature type="transmembrane region" description="Helical" evidence="1">
    <location>
        <begin position="120"/>
        <end position="140"/>
    </location>
</feature>
<dbReference type="EMBL" id="AP027370">
    <property type="protein sequence ID" value="BDY12420.1"/>
    <property type="molecule type" value="Genomic_DNA"/>
</dbReference>
<organism evidence="2 3">
    <name type="scientific">Hydrogenimonas cancrithermarum</name>
    <dbReference type="NCBI Taxonomy" id="2993563"/>
    <lineage>
        <taxon>Bacteria</taxon>
        <taxon>Pseudomonadati</taxon>
        <taxon>Campylobacterota</taxon>
        <taxon>Epsilonproteobacteria</taxon>
        <taxon>Campylobacterales</taxon>
        <taxon>Hydrogenimonadaceae</taxon>
        <taxon>Hydrogenimonas</taxon>
    </lineage>
</organism>
<dbReference type="RefSeq" id="WP_286337616.1">
    <property type="nucleotide sequence ID" value="NZ_AP027370.1"/>
</dbReference>
<evidence type="ECO:0000313" key="3">
    <source>
        <dbReference type="Proteomes" id="UP001321445"/>
    </source>
</evidence>
<protein>
    <recommendedName>
        <fullName evidence="4">NnrS family protein</fullName>
    </recommendedName>
</protein>
<reference evidence="2 3" key="1">
    <citation type="submission" date="2023-03" db="EMBL/GenBank/DDBJ databases">
        <title>Description of Hydrogenimonas sp. ISO32.</title>
        <authorList>
            <person name="Mino S."/>
            <person name="Fukazawa S."/>
            <person name="Sawabe T."/>
        </authorList>
    </citation>
    <scope>NUCLEOTIDE SEQUENCE [LARGE SCALE GENOMIC DNA]</scope>
    <source>
        <strain evidence="2 3">ISO32</strain>
    </source>
</reference>
<feature type="transmembrane region" description="Helical" evidence="1">
    <location>
        <begin position="97"/>
        <end position="114"/>
    </location>
</feature>
<gene>
    <name evidence="2" type="ORF">HCR_07320</name>
</gene>
<sequence length="404" mass="45175">MRTFQPEKSEHSTFTYFLSQPHQPFFLMGIVWAIVTMLPFMLGFKGILPLGLGPTVFHAYTMLFIVFSHFFHGFLLTTFPRFCMTQPVPYAIYTRLFLLYEAGALLFILGALFFAPLAIIGVLTLFAGHLFAISNFRLIYQAGGSPEKSDPFWLLVAHASGLAAHLIFVVGIIYDTFDIHFGWQPLAVGIGIYLYLIFLTFTVAQRMIPFFSHVIADKPQRFVPIVYSMLAIKAASFAFGLNALDIVVTLVLAGYLLKEFLSWKLPVFSSPAILWVLHLGLFWLPAGLLIDAVSRLAELWFQTSFLFAGMHLVAIGFVTTILIGFGTRVTLGHSGQVPHADKISVGLFWLTEAVVLVRFLYSLGMGLGLDLFWLFDLAATLWTVLFIAWGIKFGPVLFRGKTEG</sequence>
<evidence type="ECO:0000313" key="2">
    <source>
        <dbReference type="EMBL" id="BDY12420.1"/>
    </source>
</evidence>
<keyword evidence="1" id="KW-0472">Membrane</keyword>
<feature type="transmembrane region" description="Helical" evidence="1">
    <location>
        <begin position="272"/>
        <end position="293"/>
    </location>
</feature>
<name>A0ABN6WUT9_9BACT</name>